<proteinExistence type="predicted"/>
<keyword evidence="2" id="KW-0479">Metal-binding</keyword>
<evidence type="ECO:0000313" key="7">
    <source>
        <dbReference type="EMBL" id="MFM0641177.1"/>
    </source>
</evidence>
<evidence type="ECO:0000256" key="1">
    <source>
        <dbReference type="ARBA" id="ARBA00022714"/>
    </source>
</evidence>
<comment type="caution">
    <text evidence="7">The sequence shown here is derived from an EMBL/GenBank/DDBJ whole genome shotgun (WGS) entry which is preliminary data.</text>
</comment>
<keyword evidence="4" id="KW-0408">Iron</keyword>
<dbReference type="EMBL" id="JAQQCF010000036">
    <property type="protein sequence ID" value="MFM0641177.1"/>
    <property type="molecule type" value="Genomic_DNA"/>
</dbReference>
<dbReference type="PANTHER" id="PTHR21266">
    <property type="entry name" value="IRON-SULFUR DOMAIN CONTAINING PROTEIN"/>
    <property type="match status" value="1"/>
</dbReference>
<reference evidence="7 8" key="1">
    <citation type="journal article" date="2024" name="Chem. Sci.">
        <title>Discovery of megapolipeptins by genome mining of a Burkholderiales bacteria collection.</title>
        <authorList>
            <person name="Paulo B.S."/>
            <person name="Recchia M.J.J."/>
            <person name="Lee S."/>
            <person name="Fergusson C.H."/>
            <person name="Romanowski S.B."/>
            <person name="Hernandez A."/>
            <person name="Krull N."/>
            <person name="Liu D.Y."/>
            <person name="Cavanagh H."/>
            <person name="Bos A."/>
            <person name="Gray C.A."/>
            <person name="Murphy B.T."/>
            <person name="Linington R.G."/>
            <person name="Eustaquio A.S."/>
        </authorList>
    </citation>
    <scope>NUCLEOTIDE SEQUENCE [LARGE SCALE GENOMIC DNA]</scope>
    <source>
        <strain evidence="7 8">RL17-338-BIC-A</strain>
    </source>
</reference>
<dbReference type="SUPFAM" id="SSF55961">
    <property type="entry name" value="Bet v1-like"/>
    <property type="match status" value="1"/>
</dbReference>
<evidence type="ECO:0000313" key="8">
    <source>
        <dbReference type="Proteomes" id="UP001629432"/>
    </source>
</evidence>
<dbReference type="InterPro" id="IPR017941">
    <property type="entry name" value="Rieske_2Fe-2S"/>
</dbReference>
<evidence type="ECO:0000256" key="3">
    <source>
        <dbReference type="ARBA" id="ARBA00023002"/>
    </source>
</evidence>
<evidence type="ECO:0000256" key="2">
    <source>
        <dbReference type="ARBA" id="ARBA00022723"/>
    </source>
</evidence>
<dbReference type="InterPro" id="IPR036922">
    <property type="entry name" value="Rieske_2Fe-2S_sf"/>
</dbReference>
<dbReference type="InterPro" id="IPR050584">
    <property type="entry name" value="Cholesterol_7-desaturase"/>
</dbReference>
<feature type="domain" description="Rieske" evidence="6">
    <location>
        <begin position="20"/>
        <end position="120"/>
    </location>
</feature>
<dbReference type="CDD" id="cd08878">
    <property type="entry name" value="RHO_alpha_C_DMO-like"/>
    <property type="match status" value="1"/>
</dbReference>
<dbReference type="Gene3D" id="3.90.380.10">
    <property type="entry name" value="Naphthalene 1,2-dioxygenase Alpha Subunit, Chain A, domain 1"/>
    <property type="match status" value="1"/>
</dbReference>
<dbReference type="RefSeq" id="WP_408339767.1">
    <property type="nucleotide sequence ID" value="NZ_JAQQCF010000036.1"/>
</dbReference>
<keyword evidence="3" id="KW-0560">Oxidoreductase</keyword>
<keyword evidence="8" id="KW-1185">Reference proteome</keyword>
<keyword evidence="1" id="KW-0001">2Fe-2S</keyword>
<evidence type="ECO:0000256" key="5">
    <source>
        <dbReference type="ARBA" id="ARBA00023014"/>
    </source>
</evidence>
<dbReference type="PROSITE" id="PS51296">
    <property type="entry name" value="RIESKE"/>
    <property type="match status" value="1"/>
</dbReference>
<accession>A0ABW9E4V8</accession>
<dbReference type="PANTHER" id="PTHR21266:SF60">
    <property type="entry name" value="3-KETOSTEROID-9-ALPHA-MONOOXYGENASE, OXYGENASE COMPONENT"/>
    <property type="match status" value="1"/>
</dbReference>
<dbReference type="GO" id="GO:0051213">
    <property type="term" value="F:dioxygenase activity"/>
    <property type="evidence" value="ECO:0007669"/>
    <property type="project" value="UniProtKB-KW"/>
</dbReference>
<sequence>MNAPHHTMPESSSAFPLDRWYVVGFSWELTDKPIARTILGHPLVLFRMAEKPVALEDRCCHKSLPLSLGALEEGGLRCGYHGLLFGEDGACKDIPGQANIPCEARVRAYEIRERDQILWIWFGSSEHPAPQAEPPGYWVHSDPQYKFRGDVFHFEAPYQLVHDNLLDLSHLGYVHLRTIGGNARIHMEADMKVEQEGETIRVTRYMRDSEPPPTYTAARPFSGNVDRWQEIDFRVTHLLIWAGAVEPGSDSLSDPNRGGFHIRGFHGVTPETETSTHYFWTVATNPHPDMQDVTEIVRSQSELTFQEDKIVIEAQYRNMLRFSGASTVDVHVDVGPNRARRIIDRLCVKQRC</sequence>
<gene>
    <name evidence="7" type="ORF">PQQ63_31225</name>
</gene>
<dbReference type="Proteomes" id="UP001629432">
    <property type="component" value="Unassembled WGS sequence"/>
</dbReference>
<keyword evidence="5" id="KW-0411">Iron-sulfur</keyword>
<keyword evidence="7" id="KW-0223">Dioxygenase</keyword>
<dbReference type="SUPFAM" id="SSF50022">
    <property type="entry name" value="ISP domain"/>
    <property type="match status" value="1"/>
</dbReference>
<dbReference type="Gene3D" id="2.102.10.10">
    <property type="entry name" value="Rieske [2Fe-2S] iron-sulphur domain"/>
    <property type="match status" value="1"/>
</dbReference>
<protein>
    <submittedName>
        <fullName evidence="7">Aromatic ring-hydroxylating dioxygenase subunit alpha</fullName>
    </submittedName>
</protein>
<evidence type="ECO:0000256" key="4">
    <source>
        <dbReference type="ARBA" id="ARBA00023004"/>
    </source>
</evidence>
<dbReference type="InterPro" id="IPR044043">
    <property type="entry name" value="VanA_C_cat"/>
</dbReference>
<name>A0ABW9E4V8_9BURK</name>
<dbReference type="Pfam" id="PF19112">
    <property type="entry name" value="VanA_C"/>
    <property type="match status" value="1"/>
</dbReference>
<organism evidence="7 8">
    <name type="scientific">Paraburkholderia metrosideri</name>
    <dbReference type="NCBI Taxonomy" id="580937"/>
    <lineage>
        <taxon>Bacteria</taxon>
        <taxon>Pseudomonadati</taxon>
        <taxon>Pseudomonadota</taxon>
        <taxon>Betaproteobacteria</taxon>
        <taxon>Burkholderiales</taxon>
        <taxon>Burkholderiaceae</taxon>
        <taxon>Paraburkholderia</taxon>
    </lineage>
</organism>
<evidence type="ECO:0000259" key="6">
    <source>
        <dbReference type="PROSITE" id="PS51296"/>
    </source>
</evidence>
<dbReference type="Pfam" id="PF00355">
    <property type="entry name" value="Rieske"/>
    <property type="match status" value="1"/>
</dbReference>